<comment type="catalytic activity">
    <reaction evidence="7">
        <text>Hydrolysis of proteins with broad specificity for peptide bonds, and a preference for a large uncharged residue in P1. Hydrolyzes peptide amides.</text>
        <dbReference type="EC" id="3.4.21.62"/>
    </reaction>
</comment>
<keyword evidence="6" id="KW-1015">Disulfide bond</keyword>
<dbReference type="VEuPathDB" id="FungiDB:H257_18192"/>
<comment type="caution">
    <text evidence="11">The sequence shown here is derived from an EMBL/GenBank/DDBJ whole genome shotgun (WGS) entry which is preliminary data.</text>
</comment>
<evidence type="ECO:0000256" key="2">
    <source>
        <dbReference type="ARBA" id="ARBA00022670"/>
    </source>
</evidence>
<evidence type="ECO:0000256" key="5">
    <source>
        <dbReference type="ARBA" id="ARBA00022825"/>
    </source>
</evidence>
<dbReference type="InterPro" id="IPR000209">
    <property type="entry name" value="Peptidase_S8/S53_dom"/>
</dbReference>
<comment type="similarity">
    <text evidence="1 9">Belongs to the peptidase S8 family.</text>
</comment>
<dbReference type="GO" id="GO:0006508">
    <property type="term" value="P:proteolysis"/>
    <property type="evidence" value="ECO:0007669"/>
    <property type="project" value="UniProtKB-KW"/>
</dbReference>
<dbReference type="PRINTS" id="PR00723">
    <property type="entry name" value="SUBTILISIN"/>
</dbReference>
<dbReference type="EC" id="3.4.21.62" evidence="8"/>
<keyword evidence="4 9" id="KW-0378">Hydrolase</keyword>
<dbReference type="VEuPathDB" id="FungiDB:H257_02267"/>
<reference evidence="11 12" key="1">
    <citation type="submission" date="2018-08" db="EMBL/GenBank/DDBJ databases">
        <title>Aphanomyces genome sequencing and annotation.</title>
        <authorList>
            <person name="Minardi D."/>
            <person name="Oidtmann B."/>
            <person name="Van Der Giezen M."/>
            <person name="Studholme D.J."/>
        </authorList>
    </citation>
    <scope>NUCLEOTIDE SEQUENCE [LARGE SCALE GENOMIC DNA]</scope>
    <source>
        <strain evidence="11 12">Kv</strain>
    </source>
</reference>
<evidence type="ECO:0000256" key="8">
    <source>
        <dbReference type="ARBA" id="ARBA00023619"/>
    </source>
</evidence>
<gene>
    <name evidence="11" type="ORF">DYB36_004745</name>
</gene>
<sequence>MDRPDEVAQAFQSSAGTTWDIYHYDEDMQARCDSSLRTRVSPGYGGVSQELWIAAPACIRARERVIINLILRTGLVPPILGRKQMIYLAKSDTAHGVVNLDPGLPPWRPITVQSALSSRIFTVIRDYITPCIPNHEMQHGFQRDRTVQDAAVLTTLLIERAERRQEELFLISKDCLKCFDRIPGWVMEYIYRKLGVPPIPRQLMAHFLGASQIDIRTAFGWLDGGIREFGLGQGSILAVMHIGYYMDVLLRQQHSGLDPVRIVHSQHPQGARTRTISSLLFVDDALDIATTYAGIQDRARISNTFTGQSASGGVFGADKSFLLYLSPHAHPAIALNDGLGVPQPIRVVAPSEGFRHLGIHQGTDNQWEETTRAVWQRLNTQADAVAPRGLRKKELVYIINSVWIPSVLYRTAISDAISIAPALDTLFRKTARRVLKLPHDHPTEWFYDPTDGLGLVHCERFSHSQRLYHFLRIANDQGSPTHDLLMESLEAYQLDSGLTDHPLAFRIHPPAADGTLLGTMLRDLATFQPALSITTQWHQPAASRPLRPNDRPIWAHLTPALSTTLISINKLHAKKVRWVGDITNDKGTMLLSLPSLRTKFGWTNPTLQRFAPIWDAIPKAEPPAPLVLRQQTLQWGPHPTSQHLPPPQQNPYRTSLPYLTHPLGRTYFVPTQGYETLHIPVHAMLVIPHHLTHPDNRPPTLSYRIARRTSLQTRQTQEGTEIAVTFWHELRKDSDIWYSPTPREARGRHRLVPITGCAVLTGSLLPTSRAQRLKFIPWTDTAWTNPRTHITHKGENNRTIIASTTGQTTHLVPNATGHQPPPQATPACTACHRLADTNICRDCGGWHHPACIPHCRVVPHHSTPTYGLHTLPRRDVRTHAVGDGSVTHQGTPAAHGTWSYMGRDGTTLAGSIQVHANHITPTRCELHSLLVGLQHSGDAALQICDNTKAIGLVVLARSLKRRGGLPRYSNIYRVELRSLMALFTDNGTFAGDWTRAHQDPDDTIDPTIRTKRLLLAEADSLATLAHQLLPLTNYAHLIIPDSWELRDEHDRPVTGATAPWLGAVYGRRDWPKVQARKPDTRRTVQPLRLPTGDICKWDPPALNFYWRAICYTLHTNARKHRIQPRWEAHCRTCPDLPDTQEHRFGLTTPTCPKAVALSQHILLATQAVLPQGWLPDQDIYIPGHGTTIAQLWPGPKRPQWKTRGGHPSPNTGMCMIPLTAHRCYRFVALAAATTVATAKISVQVHRNLEVAKQSNVVVKFHCDEAHDTHRRRLKAGAPRTETIESLVDSLKEHTTTSQASVKSFLANQLEATAVEVATTWIDCSMYIDNAPDDLVQKIAALPEVKSIYEPVAMALDETKSGDQPASAVDVVNQWGIEKIQAPALWAKGIKGDGIVVASIDTGVRHTHEALKSNWRKEYGWFDPYDETKLPNDPRGHGTHIMGIMVGNTQGIGVAPNATWIACKGWTTTMFNRRELVKCAQFLLCPHDKDGNKCDPSKAPHVINNSWGEYDTHFDMEDTIKAWRGAGIIPVFANGNDGAKEVCAYSSYPGASPQVIAVGSTDNMDFLDTHSSLGPSVKNRTKPDISAPGVSIRSAVHTRDVGLSLRSGTSMAAPHVSGAIALYLSANKGASYDQVYTALTNNVDTDTLTPPNKSCGGIPNTQYPNNLFGYGRLNIFKAVTATTCGTLEDDTYYIGGNLGSTRQAAAESCCADCENTPGCKLFVWTDHNGGTCRLKHIKGQRVTVVGARAGLLPVPALAGPPLF</sequence>
<dbReference type="SUPFAM" id="SSF52743">
    <property type="entry name" value="Subtilisin-like"/>
    <property type="match status" value="1"/>
</dbReference>
<evidence type="ECO:0000259" key="10">
    <source>
        <dbReference type="Pfam" id="PF00082"/>
    </source>
</evidence>
<dbReference type="InterPro" id="IPR015500">
    <property type="entry name" value="Peptidase_S8_subtilisin-rel"/>
</dbReference>
<evidence type="ECO:0000313" key="12">
    <source>
        <dbReference type="Proteomes" id="UP000265427"/>
    </source>
</evidence>
<dbReference type="Gene3D" id="3.50.4.10">
    <property type="entry name" value="Hepatocyte Growth Factor"/>
    <property type="match status" value="1"/>
</dbReference>
<dbReference type="InterPro" id="IPR023828">
    <property type="entry name" value="Peptidase_S8_Ser-AS"/>
</dbReference>
<dbReference type="GO" id="GO:0005576">
    <property type="term" value="C:extracellular region"/>
    <property type="evidence" value="ECO:0007669"/>
    <property type="project" value="InterPro"/>
</dbReference>
<evidence type="ECO:0000256" key="9">
    <source>
        <dbReference type="PROSITE-ProRule" id="PRU01240"/>
    </source>
</evidence>
<dbReference type="Gene3D" id="3.40.50.200">
    <property type="entry name" value="Peptidase S8/S53 domain"/>
    <property type="match status" value="1"/>
</dbReference>
<feature type="domain" description="Peptidase S8/S53" evidence="10">
    <location>
        <begin position="1391"/>
        <end position="1670"/>
    </location>
</feature>
<dbReference type="InterPro" id="IPR036852">
    <property type="entry name" value="Peptidase_S8/S53_dom_sf"/>
</dbReference>
<dbReference type="PANTHER" id="PTHR43806">
    <property type="entry name" value="PEPTIDASE S8"/>
    <property type="match status" value="1"/>
</dbReference>
<keyword evidence="5 9" id="KW-0720">Serine protease</keyword>
<evidence type="ECO:0000256" key="4">
    <source>
        <dbReference type="ARBA" id="ARBA00022801"/>
    </source>
</evidence>
<name>A0A397B722_APHAT</name>
<keyword evidence="3" id="KW-0677">Repeat</keyword>
<dbReference type="InterPro" id="IPR000177">
    <property type="entry name" value="Apple"/>
</dbReference>
<dbReference type="CDD" id="cd01100">
    <property type="entry name" value="APPLE_Factor_XI_like"/>
    <property type="match status" value="1"/>
</dbReference>
<feature type="active site" description="Charge relay system" evidence="9">
    <location>
        <position position="1400"/>
    </location>
</feature>
<dbReference type="PANTHER" id="PTHR43806:SF67">
    <property type="entry name" value="EGF-LIKE DOMAIN-CONTAINING PROTEIN"/>
    <property type="match status" value="1"/>
</dbReference>
<dbReference type="PROSITE" id="PS51892">
    <property type="entry name" value="SUBTILASE"/>
    <property type="match status" value="1"/>
</dbReference>
<protein>
    <recommendedName>
        <fullName evidence="8">subtilisin</fullName>
        <ecNumber evidence="8">3.4.21.62</ecNumber>
    </recommendedName>
</protein>
<dbReference type="GO" id="GO:0004252">
    <property type="term" value="F:serine-type endopeptidase activity"/>
    <property type="evidence" value="ECO:0007669"/>
    <property type="project" value="UniProtKB-UniRule"/>
</dbReference>
<dbReference type="InterPro" id="IPR050131">
    <property type="entry name" value="Peptidase_S8_subtilisin-like"/>
</dbReference>
<organism evidence="11 12">
    <name type="scientific">Aphanomyces astaci</name>
    <name type="common">Crayfish plague agent</name>
    <dbReference type="NCBI Taxonomy" id="112090"/>
    <lineage>
        <taxon>Eukaryota</taxon>
        <taxon>Sar</taxon>
        <taxon>Stramenopiles</taxon>
        <taxon>Oomycota</taxon>
        <taxon>Saprolegniomycetes</taxon>
        <taxon>Saprolegniales</taxon>
        <taxon>Verrucalvaceae</taxon>
        <taxon>Aphanomyces</taxon>
    </lineage>
</organism>
<evidence type="ECO:0000256" key="3">
    <source>
        <dbReference type="ARBA" id="ARBA00022737"/>
    </source>
</evidence>
<accession>A0A397B722</accession>
<dbReference type="Pfam" id="PF00082">
    <property type="entry name" value="Peptidase_S8"/>
    <property type="match status" value="1"/>
</dbReference>
<feature type="active site" description="Charge relay system" evidence="9">
    <location>
        <position position="1436"/>
    </location>
</feature>
<keyword evidence="2 9" id="KW-0645">Protease</keyword>
<dbReference type="VEuPathDB" id="FungiDB:H257_14361"/>
<evidence type="ECO:0000256" key="1">
    <source>
        <dbReference type="ARBA" id="ARBA00011073"/>
    </source>
</evidence>
<evidence type="ECO:0000256" key="6">
    <source>
        <dbReference type="ARBA" id="ARBA00023157"/>
    </source>
</evidence>
<dbReference type="VEuPathDB" id="FungiDB:H257_18617"/>
<proteinExistence type="inferred from homology"/>
<dbReference type="EMBL" id="QUSZ01004616">
    <property type="protein sequence ID" value="RHY13489.1"/>
    <property type="molecule type" value="Genomic_DNA"/>
</dbReference>
<dbReference type="PROSITE" id="PS00138">
    <property type="entry name" value="SUBTILASE_SER"/>
    <property type="match status" value="1"/>
</dbReference>
<feature type="active site" description="Charge relay system" evidence="9">
    <location>
        <position position="1609"/>
    </location>
</feature>
<evidence type="ECO:0000256" key="7">
    <source>
        <dbReference type="ARBA" id="ARBA00023529"/>
    </source>
</evidence>
<dbReference type="Proteomes" id="UP000265427">
    <property type="component" value="Unassembled WGS sequence"/>
</dbReference>
<evidence type="ECO:0000313" key="11">
    <source>
        <dbReference type="EMBL" id="RHY13489.1"/>
    </source>
</evidence>